<keyword evidence="3" id="KW-1185">Reference proteome</keyword>
<feature type="transmembrane region" description="Helical" evidence="1">
    <location>
        <begin position="41"/>
        <end position="66"/>
    </location>
</feature>
<comment type="caution">
    <text evidence="2">The sequence shown here is derived from an EMBL/GenBank/DDBJ whole genome shotgun (WGS) entry which is preliminary data.</text>
</comment>
<evidence type="ECO:0000313" key="3">
    <source>
        <dbReference type="Proteomes" id="UP000260644"/>
    </source>
</evidence>
<gene>
    <name evidence="2" type="ORF">DVR12_27210</name>
</gene>
<proteinExistence type="predicted"/>
<sequence length="72" mass="8271">MSEKKGIHLEMLRMAIHQAVTQTEMNIKSEMNSQITYYRKLCFALLILLSIVLISIIVLGVQLLLIEDILIQ</sequence>
<accession>A0A3E1Y226</accession>
<reference evidence="2 3" key="1">
    <citation type="submission" date="2018-07" db="EMBL/GenBank/DDBJ databases">
        <title>Chitinophaga K2CV101002-2 sp. nov., isolated from a monsoon evergreen broad-leaved forest soil.</title>
        <authorList>
            <person name="Lv Y."/>
        </authorList>
    </citation>
    <scope>NUCLEOTIDE SEQUENCE [LARGE SCALE GENOMIC DNA]</scope>
    <source>
        <strain evidence="2 3">GDMCC 1.1288</strain>
    </source>
</reference>
<dbReference type="EMBL" id="QPMM01000020">
    <property type="protein sequence ID" value="RFS18735.1"/>
    <property type="molecule type" value="Genomic_DNA"/>
</dbReference>
<evidence type="ECO:0000313" key="2">
    <source>
        <dbReference type="EMBL" id="RFS18735.1"/>
    </source>
</evidence>
<keyword evidence="1" id="KW-0812">Transmembrane</keyword>
<organism evidence="2 3">
    <name type="scientific">Chitinophaga silvatica</name>
    <dbReference type="NCBI Taxonomy" id="2282649"/>
    <lineage>
        <taxon>Bacteria</taxon>
        <taxon>Pseudomonadati</taxon>
        <taxon>Bacteroidota</taxon>
        <taxon>Chitinophagia</taxon>
        <taxon>Chitinophagales</taxon>
        <taxon>Chitinophagaceae</taxon>
        <taxon>Chitinophaga</taxon>
    </lineage>
</organism>
<protein>
    <submittedName>
        <fullName evidence="2">Uncharacterized protein</fullName>
    </submittedName>
</protein>
<keyword evidence="1" id="KW-1133">Transmembrane helix</keyword>
<name>A0A3E1Y226_9BACT</name>
<dbReference type="RefSeq" id="WP_116978984.1">
    <property type="nucleotide sequence ID" value="NZ_QPMM01000020.1"/>
</dbReference>
<evidence type="ECO:0000256" key="1">
    <source>
        <dbReference type="SAM" id="Phobius"/>
    </source>
</evidence>
<keyword evidence="1" id="KW-0472">Membrane</keyword>
<dbReference type="AlphaFoldDB" id="A0A3E1Y226"/>
<dbReference type="Proteomes" id="UP000260644">
    <property type="component" value="Unassembled WGS sequence"/>
</dbReference>